<sequence>MRPPSYSSSSGSSSSSESSGPDSDLSSEGWSDSELEVSDHEQETPAVCCICDYSTEGPVTDVWAHMRAAHNVNSDQQFDLTDDYLRMKLVNYMRKNGRQPSGAADLESDEWLCPVVEEDRLLFEELADFAQENSPNAGNLPGLSGDPSQLTREQLLAENAFLRAQVEDLRRLLADGDEEDGPRSRPRKGAGRYYTGKSYSGEAVYSNGPIGAPTVFRE</sequence>
<protein>
    <submittedName>
        <fullName evidence="2">Vacuolar protein sorting-associated protein 11</fullName>
    </submittedName>
</protein>
<evidence type="ECO:0000256" key="1">
    <source>
        <dbReference type="SAM" id="MobiDB-lite"/>
    </source>
</evidence>
<evidence type="ECO:0000313" key="4">
    <source>
        <dbReference type="Proteomes" id="UP000553632"/>
    </source>
</evidence>
<organism evidence="2 4">
    <name type="scientific">Perkinsus olseni</name>
    <name type="common">Perkinsus atlanticus</name>
    <dbReference type="NCBI Taxonomy" id="32597"/>
    <lineage>
        <taxon>Eukaryota</taxon>
        <taxon>Sar</taxon>
        <taxon>Alveolata</taxon>
        <taxon>Perkinsozoa</taxon>
        <taxon>Perkinsea</taxon>
        <taxon>Perkinsida</taxon>
        <taxon>Perkinsidae</taxon>
        <taxon>Perkinsus</taxon>
    </lineage>
</organism>
<name>A0A7J6PBK2_PEROL</name>
<dbReference type="Proteomes" id="UP000553632">
    <property type="component" value="Unassembled WGS sequence"/>
</dbReference>
<feature type="region of interest" description="Disordered" evidence="1">
    <location>
        <begin position="173"/>
        <end position="195"/>
    </location>
</feature>
<dbReference type="Proteomes" id="UP000574390">
    <property type="component" value="Unassembled WGS sequence"/>
</dbReference>
<accession>A0A7J6PBK2</accession>
<dbReference type="InterPro" id="IPR036236">
    <property type="entry name" value="Znf_C2H2_sf"/>
</dbReference>
<dbReference type="EMBL" id="JABANO010039386">
    <property type="protein sequence ID" value="KAF4693352.1"/>
    <property type="molecule type" value="Genomic_DNA"/>
</dbReference>
<evidence type="ECO:0000313" key="3">
    <source>
        <dbReference type="EMBL" id="KAF4695055.1"/>
    </source>
</evidence>
<evidence type="ECO:0000313" key="5">
    <source>
        <dbReference type="Proteomes" id="UP000574390"/>
    </source>
</evidence>
<reference evidence="4 5" key="1">
    <citation type="submission" date="2020-04" db="EMBL/GenBank/DDBJ databases">
        <title>Perkinsus olseni comparative genomics.</title>
        <authorList>
            <person name="Bogema D.R."/>
        </authorList>
    </citation>
    <scope>NUCLEOTIDE SEQUENCE [LARGE SCALE GENOMIC DNA]</scope>
    <source>
        <strain evidence="3">ATCC PRA-205</strain>
        <strain evidence="2 4">ATCC PRA-207</strain>
    </source>
</reference>
<dbReference type="EMBL" id="JABANM010035858">
    <property type="protein sequence ID" value="KAF4695055.1"/>
    <property type="molecule type" value="Genomic_DNA"/>
</dbReference>
<proteinExistence type="predicted"/>
<dbReference type="SUPFAM" id="SSF57667">
    <property type="entry name" value="beta-beta-alpha zinc fingers"/>
    <property type="match status" value="1"/>
</dbReference>
<comment type="caution">
    <text evidence="2">The sequence shown here is derived from an EMBL/GenBank/DDBJ whole genome shotgun (WGS) entry which is preliminary data.</text>
</comment>
<evidence type="ECO:0000313" key="2">
    <source>
        <dbReference type="EMBL" id="KAF4693352.1"/>
    </source>
</evidence>
<dbReference type="AlphaFoldDB" id="A0A7J6PBK2"/>
<keyword evidence="4" id="KW-1185">Reference proteome</keyword>
<feature type="region of interest" description="Disordered" evidence="1">
    <location>
        <begin position="1"/>
        <end position="41"/>
    </location>
</feature>
<gene>
    <name evidence="2" type="primary">VPS11_2</name>
    <name evidence="3" type="synonym">VPS11_3</name>
    <name evidence="3" type="ORF">FOZ62_009743</name>
    <name evidence="2" type="ORF">FOZ63_008759</name>
</gene>
<feature type="compositionally biased region" description="Low complexity" evidence="1">
    <location>
        <begin position="1"/>
        <end position="28"/>
    </location>
</feature>